<dbReference type="RefSeq" id="WP_094531787.1">
    <property type="nucleotide sequence ID" value="NZ_NHPJ01000081.1"/>
</dbReference>
<gene>
    <name evidence="1" type="ORF">DJ70_08035</name>
</gene>
<dbReference type="InterPro" id="IPR041025">
    <property type="entry name" value="HNH_repeat"/>
</dbReference>
<dbReference type="OrthoDB" id="11472at2157"/>
<name>A0A256IJF6_9EURY</name>
<dbReference type="AlphaFoldDB" id="A0A256IJF6"/>
<accession>A0A256IJF6</accession>
<evidence type="ECO:0000313" key="2">
    <source>
        <dbReference type="Proteomes" id="UP000216308"/>
    </source>
</evidence>
<keyword evidence="2" id="KW-1185">Reference proteome</keyword>
<sequence length="185" mass="20605">MTKSTRTELINEIQRLADELGHPPSTTEMKTHGEYSEVTYYNHFGSWGDALEAAGFDRDASRGTITDEELINDLERVAADEDGYVSMNTYDEHGTYSAETFTRRFGSWGDALEAAGLPAEPRRDRDTQISDDELLDELQRLADELGKTPTFAEMQASGAYSAATYTKRFESWNNAVEAAGLEPNT</sequence>
<organism evidence="1 2">
    <name type="scientific">Halorubrum halodurans</name>
    <dbReference type="NCBI Taxonomy" id="1383851"/>
    <lineage>
        <taxon>Archaea</taxon>
        <taxon>Methanobacteriati</taxon>
        <taxon>Methanobacteriota</taxon>
        <taxon>Stenosarchaea group</taxon>
        <taxon>Halobacteria</taxon>
        <taxon>Halobacteriales</taxon>
        <taxon>Haloferacaceae</taxon>
        <taxon>Halorubrum</taxon>
    </lineage>
</organism>
<protein>
    <submittedName>
        <fullName evidence="1">Uncharacterized protein</fullName>
    </submittedName>
</protein>
<reference evidence="1 2" key="1">
    <citation type="journal article" date="2014" name="Front. Microbiol.">
        <title>Population and genomic analysis of the genus Halorubrum.</title>
        <authorList>
            <person name="Fullmer M.S."/>
            <person name="Soucy S.M."/>
            <person name="Swithers K.S."/>
            <person name="Makkay A.M."/>
            <person name="Wheeler R."/>
            <person name="Ventosa A."/>
            <person name="Gogarten J.P."/>
            <person name="Papke R.T."/>
        </authorList>
    </citation>
    <scope>NUCLEOTIDE SEQUENCE [LARGE SCALE GENOMIC DNA]</scope>
    <source>
        <strain evidence="1 2">Cb34</strain>
    </source>
</reference>
<dbReference type="Pfam" id="PF18780">
    <property type="entry name" value="HNH_repeat"/>
    <property type="match status" value="3"/>
</dbReference>
<comment type="caution">
    <text evidence="1">The sequence shown here is derived from an EMBL/GenBank/DDBJ whole genome shotgun (WGS) entry which is preliminary data.</text>
</comment>
<dbReference type="Proteomes" id="UP000216308">
    <property type="component" value="Unassembled WGS sequence"/>
</dbReference>
<dbReference type="EMBL" id="NHPJ01000081">
    <property type="protein sequence ID" value="OYR56655.1"/>
    <property type="molecule type" value="Genomic_DNA"/>
</dbReference>
<evidence type="ECO:0000313" key="1">
    <source>
        <dbReference type="EMBL" id="OYR56655.1"/>
    </source>
</evidence>
<proteinExistence type="predicted"/>